<dbReference type="InterPro" id="IPR046960">
    <property type="entry name" value="PPR_At4g14850-like_plant"/>
</dbReference>
<dbReference type="AlphaFoldDB" id="A0A1U7ZXV6"/>
<dbReference type="PANTHER" id="PTHR47926">
    <property type="entry name" value="PENTATRICOPEPTIDE REPEAT-CONTAINING PROTEIN"/>
    <property type="match status" value="1"/>
</dbReference>
<organism evidence="1 2">
    <name type="scientific">Nelumbo nucifera</name>
    <name type="common">Sacred lotus</name>
    <dbReference type="NCBI Taxonomy" id="4432"/>
    <lineage>
        <taxon>Eukaryota</taxon>
        <taxon>Viridiplantae</taxon>
        <taxon>Streptophyta</taxon>
        <taxon>Embryophyta</taxon>
        <taxon>Tracheophyta</taxon>
        <taxon>Spermatophyta</taxon>
        <taxon>Magnoliopsida</taxon>
        <taxon>Proteales</taxon>
        <taxon>Nelumbonaceae</taxon>
        <taxon>Nelumbo</taxon>
    </lineage>
</organism>
<name>A0A1U7ZXV6_NELNU</name>
<dbReference type="OrthoDB" id="185373at2759"/>
<dbReference type="RefSeq" id="XP_010259360.1">
    <property type="nucleotide sequence ID" value="XM_010261058.2"/>
</dbReference>
<dbReference type="PANTHER" id="PTHR47926:SF540">
    <property type="entry name" value="PENTATRICOPEPTIDE REPEAT-CONTAINING PROTEIN"/>
    <property type="match status" value="1"/>
</dbReference>
<dbReference type="Proteomes" id="UP000189703">
    <property type="component" value="Unplaced"/>
</dbReference>
<dbReference type="Pfam" id="PF12854">
    <property type="entry name" value="PPR_1"/>
    <property type="match status" value="2"/>
</dbReference>
<dbReference type="GO" id="GO:0003723">
    <property type="term" value="F:RNA binding"/>
    <property type="evidence" value="ECO:0007669"/>
    <property type="project" value="InterPro"/>
</dbReference>
<dbReference type="FunFam" id="1.25.40.10:FF:000921">
    <property type="entry name" value="Pentatricopeptide repeat-containing protein At5g48910"/>
    <property type="match status" value="1"/>
</dbReference>
<dbReference type="Gene3D" id="1.25.40.10">
    <property type="entry name" value="Tetratricopeptide repeat domain"/>
    <property type="match status" value="3"/>
</dbReference>
<dbReference type="PROSITE" id="PS51375">
    <property type="entry name" value="PPR"/>
    <property type="match status" value="5"/>
</dbReference>
<dbReference type="NCBIfam" id="TIGR00756">
    <property type="entry name" value="PPR"/>
    <property type="match status" value="5"/>
</dbReference>
<accession>A0A1U7ZXV6</accession>
<dbReference type="InterPro" id="IPR046848">
    <property type="entry name" value="E_motif"/>
</dbReference>
<dbReference type="FunCoup" id="A0A1U7ZXV6">
    <property type="interactions" value="301"/>
</dbReference>
<dbReference type="FunFam" id="1.25.40.10:FF:000242">
    <property type="entry name" value="Pentatricopeptide repeat-containing protein"/>
    <property type="match status" value="1"/>
</dbReference>
<dbReference type="InterPro" id="IPR011990">
    <property type="entry name" value="TPR-like_helical_dom_sf"/>
</dbReference>
<dbReference type="KEGG" id="nnu:104598823"/>
<evidence type="ECO:0000313" key="2">
    <source>
        <dbReference type="RefSeq" id="XP_010259360.1"/>
    </source>
</evidence>
<dbReference type="GeneID" id="104598823"/>
<dbReference type="Pfam" id="PF20431">
    <property type="entry name" value="E_motif"/>
    <property type="match status" value="1"/>
</dbReference>
<dbReference type="Pfam" id="PF01535">
    <property type="entry name" value="PPR"/>
    <property type="match status" value="2"/>
</dbReference>
<sequence>MSRCCREAERRILRLLHGHTTRLQLTQVHAHFLRHNLHQSNQILAHFVSVCAALNKMPYARLVFLQALNPNLLLFNSMIKGYSISGCPKESIHLFALMKNRGIWPDQFTFAPLLKSCSVLSDFNLGRGIHAGILTVGLESNSSIQIGLVELYSSCRRMEDARQVFDAMPHKDVIAWNLMVRGFCNAGRVEVGFDVFRQMNQRNIVSWNSMISSLAKSGRDTDALKLFHEMWDEGFKPDDATLVTVLPVCARLGAFDVGRWIHSYADSRGLSRQVVSVGNSLVDFYCKCGDLETARKVFNEMPRKTVVSWNAMISGLALNGQGVSGVNLFEEMKRQGMDPNHSSFIGVLACCIHAGLVQKGQELFDSMIKEHQLEPKLEHYGCMVDLLGRSGFVKEANDLIRSMPMKPNATIWGALLSACRIHGDLELAEFAAKELINVEPYNSGNYVLLSNIYAEMGNWDEVERVRVLMKDSSVRKAPGCSSIG</sequence>
<dbReference type="eggNOG" id="KOG4197">
    <property type="taxonomic scope" value="Eukaryota"/>
</dbReference>
<dbReference type="SUPFAM" id="SSF48452">
    <property type="entry name" value="TPR-like"/>
    <property type="match status" value="1"/>
</dbReference>
<proteinExistence type="predicted"/>
<dbReference type="InterPro" id="IPR002885">
    <property type="entry name" value="PPR_rpt"/>
</dbReference>
<dbReference type="Pfam" id="PF13041">
    <property type="entry name" value="PPR_2"/>
    <property type="match status" value="3"/>
</dbReference>
<keyword evidence="1" id="KW-1185">Reference proteome</keyword>
<gene>
    <name evidence="2" type="primary">LOC104598823</name>
</gene>
<dbReference type="GO" id="GO:0009451">
    <property type="term" value="P:RNA modification"/>
    <property type="evidence" value="ECO:0007669"/>
    <property type="project" value="InterPro"/>
</dbReference>
<evidence type="ECO:0000313" key="1">
    <source>
        <dbReference type="Proteomes" id="UP000189703"/>
    </source>
</evidence>
<dbReference type="STRING" id="4432.A0A1U7ZXV6"/>
<reference evidence="2" key="1">
    <citation type="submission" date="2025-08" db="UniProtKB">
        <authorList>
            <consortium name="RefSeq"/>
        </authorList>
    </citation>
    <scope>IDENTIFICATION</scope>
</reference>
<dbReference type="OMA" id="TCCAHAG"/>
<protein>
    <submittedName>
        <fullName evidence="2">Pentatricopeptide repeat-containing protein At1g09190</fullName>
    </submittedName>
</protein>